<dbReference type="RefSeq" id="WP_010191019.1">
    <property type="nucleotide sequence ID" value="NZ_AHJG01000110.1"/>
</dbReference>
<dbReference type="EMBL" id="AHJG01000110">
    <property type="protein sequence ID" value="EPA06069.1"/>
    <property type="molecule type" value="Genomic_DNA"/>
</dbReference>
<comment type="caution">
    <text evidence="1">The sequence shown here is derived from an EMBL/GenBank/DDBJ whole genome shotgun (WGS) entry which is preliminary data.</text>
</comment>
<accession>S2EUW2</accession>
<keyword evidence="2" id="KW-1185">Reference proteome</keyword>
<evidence type="ECO:0000313" key="2">
    <source>
        <dbReference type="Proteomes" id="UP000014065"/>
    </source>
</evidence>
<evidence type="ECO:0000313" key="1">
    <source>
        <dbReference type="EMBL" id="EPA06069.1"/>
    </source>
</evidence>
<proteinExistence type="predicted"/>
<protein>
    <submittedName>
        <fullName evidence="1">Uncharacterized protein</fullName>
    </submittedName>
</protein>
<name>S2EUW2_9ARCH</name>
<feature type="non-terminal residue" evidence="1">
    <location>
        <position position="216"/>
    </location>
</feature>
<dbReference type="Proteomes" id="UP000014065">
    <property type="component" value="Unassembled WGS sequence"/>
</dbReference>
<gene>
    <name evidence="1" type="ORF">BG20_I0620</name>
</gene>
<dbReference type="AlphaFoldDB" id="S2EUW2"/>
<reference evidence="1 2" key="1">
    <citation type="journal article" date="2012" name="J. Bacteriol.">
        <title>Genome Sequence of "Candidatus Nitrosoarchaeum limnia" BG20, a Low-Salinity Ammonia-Oxidizing Archaeon from the San Francisco Bay Estuary.</title>
        <authorList>
            <person name="Mosier A.C."/>
            <person name="Allen E.E."/>
            <person name="Kim M."/>
            <person name="Ferriera S."/>
            <person name="Francis C.A."/>
        </authorList>
    </citation>
    <scope>NUCLEOTIDE SEQUENCE [LARGE SCALE GENOMIC DNA]</scope>
    <source>
        <strain evidence="1 2">BG20</strain>
    </source>
</reference>
<sequence length="216" mass="25662">MQRIIQEEHNHNIKYNKLRDDLIKNSYIDNVLNELNADKEFQEVKNQIMLENVRNHKTDEILEIQLVGYVIEKNPKLIERAINVLYKSYGNSEEFNNVFSEYSIENMGPTQISLNEFESDHKIKSIKDLQFTDKEISDKMPQIKESNSKELKEFSNPDKVKSLYSKIKESEKEFKIKKIDNPEIFNPNSCDPKFEYCRILKQEQQSEINTKFLDDD</sequence>
<organism evidence="1 2">
    <name type="scientific">Candidatus Nitrosarchaeum limnium BG20</name>
    <dbReference type="NCBI Taxonomy" id="859192"/>
    <lineage>
        <taxon>Archaea</taxon>
        <taxon>Nitrososphaerota</taxon>
        <taxon>Nitrososphaeria</taxon>
        <taxon>Nitrosopumilales</taxon>
        <taxon>Nitrosopumilaceae</taxon>
        <taxon>Nitrosarchaeum</taxon>
    </lineage>
</organism>